<evidence type="ECO:0008006" key="3">
    <source>
        <dbReference type="Google" id="ProtNLM"/>
    </source>
</evidence>
<dbReference type="Proteomes" id="UP000663824">
    <property type="component" value="Unassembled WGS sequence"/>
</dbReference>
<dbReference type="Gene3D" id="2.60.120.920">
    <property type="match status" value="1"/>
</dbReference>
<evidence type="ECO:0000313" key="2">
    <source>
        <dbReference type="Proteomes" id="UP000663824"/>
    </source>
</evidence>
<accession>A0A816L9I7</accession>
<gene>
    <name evidence="1" type="ORF">MBJ925_LOCUS4691</name>
</gene>
<dbReference type="InterPro" id="IPR043136">
    <property type="entry name" value="B30.2/SPRY_sf"/>
</dbReference>
<proteinExistence type="predicted"/>
<reference evidence="1" key="1">
    <citation type="submission" date="2021-02" db="EMBL/GenBank/DDBJ databases">
        <authorList>
            <person name="Nowell W R."/>
        </authorList>
    </citation>
    <scope>NUCLEOTIDE SEQUENCE</scope>
</reference>
<comment type="caution">
    <text evidence="1">The sequence shown here is derived from an EMBL/GenBank/DDBJ whole genome shotgun (WGS) entry which is preliminary data.</text>
</comment>
<organism evidence="1 2">
    <name type="scientific">Rotaria magnacalcarata</name>
    <dbReference type="NCBI Taxonomy" id="392030"/>
    <lineage>
        <taxon>Eukaryota</taxon>
        <taxon>Metazoa</taxon>
        <taxon>Spiralia</taxon>
        <taxon>Gnathifera</taxon>
        <taxon>Rotifera</taxon>
        <taxon>Eurotatoria</taxon>
        <taxon>Bdelloidea</taxon>
        <taxon>Philodinida</taxon>
        <taxon>Philodinidae</taxon>
        <taxon>Rotaria</taxon>
    </lineage>
</organism>
<protein>
    <recommendedName>
        <fullName evidence="3">B box-type domain-containing protein</fullName>
    </recommendedName>
</protein>
<dbReference type="EMBL" id="CAJNRE010000933">
    <property type="protein sequence ID" value="CAF1933798.1"/>
    <property type="molecule type" value="Genomic_DNA"/>
</dbReference>
<evidence type="ECO:0000313" key="1">
    <source>
        <dbReference type="EMBL" id="CAF1933798.1"/>
    </source>
</evidence>
<sequence length="352" mass="40749">MTEEQHCGKCRKAVCVAKCHGCKKSFCMPHFVKHRLHLAQRMDNLREKFELLQNDINKDNFKQSLLSNIYDWEQRSMRKIHEIAENARKDVEEKLLALKSDVEISIGQIVRDFQANAEADNYTEFELEKWSKRIFNLRDSLEHPSTIEIVEDNKLSSTIYGIKIIEQKRRQESLCTNSISETVSYTSEQSMELIPEHFVPMYGPCRLSEDKYVATHSSYRAGLSQLTGSNNYSSGKHSISFLIEKKGIKNMFIGIHSASNEASSSFDRSIYGWWNLDYVIINGEHEAGDDSLVIQTGDKITLTVDCDNLQIHFEHHRTRKICHIPIELNTCPFPWRILIRLLMADDSIRICN</sequence>
<dbReference type="AlphaFoldDB" id="A0A816L9I7"/>
<name>A0A816L9I7_9BILA</name>